<name>A0AAW0G140_9APHY</name>
<evidence type="ECO:0000313" key="2">
    <source>
        <dbReference type="EMBL" id="KAK7683628.1"/>
    </source>
</evidence>
<dbReference type="AlphaFoldDB" id="A0AAW0G140"/>
<feature type="region of interest" description="Disordered" evidence="1">
    <location>
        <begin position="57"/>
        <end position="92"/>
    </location>
</feature>
<gene>
    <name evidence="2" type="ORF">QCA50_013466</name>
</gene>
<dbReference type="Gene3D" id="6.10.140.100">
    <property type="match status" value="1"/>
</dbReference>
<evidence type="ECO:0000313" key="3">
    <source>
        <dbReference type="Proteomes" id="UP001385951"/>
    </source>
</evidence>
<feature type="compositionally biased region" description="Basic and acidic residues" evidence="1">
    <location>
        <begin position="31"/>
        <end position="43"/>
    </location>
</feature>
<protein>
    <submittedName>
        <fullName evidence="2">Uncharacterized protein</fullName>
    </submittedName>
</protein>
<dbReference type="EMBL" id="JASBNA010000030">
    <property type="protein sequence ID" value="KAK7683628.1"/>
    <property type="molecule type" value="Genomic_DNA"/>
</dbReference>
<comment type="caution">
    <text evidence="2">The sequence shown here is derived from an EMBL/GenBank/DDBJ whole genome shotgun (WGS) entry which is preliminary data.</text>
</comment>
<dbReference type="Proteomes" id="UP001385951">
    <property type="component" value="Unassembled WGS sequence"/>
</dbReference>
<proteinExistence type="predicted"/>
<evidence type="ECO:0000256" key="1">
    <source>
        <dbReference type="SAM" id="MobiDB-lite"/>
    </source>
</evidence>
<keyword evidence="3" id="KW-1185">Reference proteome</keyword>
<feature type="region of interest" description="Disordered" evidence="1">
    <location>
        <begin position="1"/>
        <end position="43"/>
    </location>
</feature>
<organism evidence="2 3">
    <name type="scientific">Cerrena zonata</name>
    <dbReference type="NCBI Taxonomy" id="2478898"/>
    <lineage>
        <taxon>Eukaryota</taxon>
        <taxon>Fungi</taxon>
        <taxon>Dikarya</taxon>
        <taxon>Basidiomycota</taxon>
        <taxon>Agaricomycotina</taxon>
        <taxon>Agaricomycetes</taxon>
        <taxon>Polyporales</taxon>
        <taxon>Cerrenaceae</taxon>
        <taxon>Cerrena</taxon>
    </lineage>
</organism>
<reference evidence="2 3" key="1">
    <citation type="submission" date="2022-09" db="EMBL/GenBank/DDBJ databases">
        <authorList>
            <person name="Palmer J.M."/>
        </authorList>
    </citation>
    <scope>NUCLEOTIDE SEQUENCE [LARGE SCALE GENOMIC DNA]</scope>
    <source>
        <strain evidence="2 3">DSM 7382</strain>
    </source>
</reference>
<sequence length="145" mass="16026">MDATPSYGTLPPTFGQDDNKTTGPRTPPPSKPEKEAIIDLTGEHDEQLSQALQASLNESTPTFGPSNRAPDPNWAMVSSNTAIGPPAYDNQDDDMKRALEASLMTTGVAPDTYDELPLEQRVRNGEWFVLLHILIKPILHLMFFY</sequence>
<accession>A0AAW0G140</accession>